<keyword evidence="3" id="KW-0121">Carboxypeptidase</keyword>
<dbReference type="CDD" id="cd14845">
    <property type="entry name" value="L-Ala-D-Glu_peptidase_like"/>
    <property type="match status" value="1"/>
</dbReference>
<feature type="domain" description="Peptidase M15C" evidence="2">
    <location>
        <begin position="172"/>
        <end position="227"/>
    </location>
</feature>
<keyword evidence="3" id="KW-0378">Hydrolase</keyword>
<dbReference type="AlphaFoldDB" id="A0A1G9Q229"/>
<dbReference type="EMBL" id="FNGS01000004">
    <property type="protein sequence ID" value="SDM05059.1"/>
    <property type="molecule type" value="Genomic_DNA"/>
</dbReference>
<evidence type="ECO:0000259" key="2">
    <source>
        <dbReference type="Pfam" id="PF13539"/>
    </source>
</evidence>
<accession>A0A1G9Q229</accession>
<gene>
    <name evidence="3" type="ORF">SAMN04488090_2435</name>
</gene>
<dbReference type="SUPFAM" id="SSF55166">
    <property type="entry name" value="Hedgehog/DD-peptidase"/>
    <property type="match status" value="1"/>
</dbReference>
<keyword evidence="3" id="KW-0645">Protease</keyword>
<sequence>MKQLLFGWALTLLLAGQVSAQAPAWESLRCDSTRKVGTLDVYDLVLPVYRTDTLRELAATAKRVWAFVTRADGQVLSLGSYDRRDSLRPSSGVDALQKRAYLSALVEDPTVLYNRWAWLLDTTRQVFLTRRDALVDSMRLRMPNYEVRVISDLRSAELQNRLLGRGRSMAPVSFHQLGLAADLGIFRRGRLVRNTGPYDLIGELAPHWNLYWGGNFVGFIDPPHFQYHYNAAAFLRQFPALRFEFEPFYEYYLRRVRQKIEAGKETDVEDTKALLVVLNEFRTQMPCPCLVRAAAQAGPNVYLPSGTITEQDLVLAGNLQTQTLSVWLGNNLIISYRLGIWH</sequence>
<dbReference type="OrthoDB" id="931560at2"/>
<dbReference type="InterPro" id="IPR039561">
    <property type="entry name" value="Peptidase_M15C"/>
</dbReference>
<feature type="chain" id="PRO_5011747441" evidence="1">
    <location>
        <begin position="21"/>
        <end position="342"/>
    </location>
</feature>
<dbReference type="Gene3D" id="3.30.1380.10">
    <property type="match status" value="1"/>
</dbReference>
<dbReference type="STRING" id="563176.SAMN04488090_2435"/>
<organism evidence="3 4">
    <name type="scientific">Siphonobacter aquaeclarae</name>
    <dbReference type="NCBI Taxonomy" id="563176"/>
    <lineage>
        <taxon>Bacteria</taxon>
        <taxon>Pseudomonadati</taxon>
        <taxon>Bacteroidota</taxon>
        <taxon>Cytophagia</taxon>
        <taxon>Cytophagales</taxon>
        <taxon>Cytophagaceae</taxon>
        <taxon>Siphonobacter</taxon>
    </lineage>
</organism>
<dbReference type="GO" id="GO:0004180">
    <property type="term" value="F:carboxypeptidase activity"/>
    <property type="evidence" value="ECO:0007669"/>
    <property type="project" value="UniProtKB-KW"/>
</dbReference>
<dbReference type="RefSeq" id="WP_093202254.1">
    <property type="nucleotide sequence ID" value="NZ_FNGS01000004.1"/>
</dbReference>
<protein>
    <submittedName>
        <fullName evidence="3">D-alanyl-D-alanine carboxypeptidase</fullName>
    </submittedName>
</protein>
<feature type="signal peptide" evidence="1">
    <location>
        <begin position="1"/>
        <end position="20"/>
    </location>
</feature>
<name>A0A1G9Q229_9BACT</name>
<dbReference type="InterPro" id="IPR009045">
    <property type="entry name" value="Zn_M74/Hedgehog-like"/>
</dbReference>
<dbReference type="Pfam" id="PF13539">
    <property type="entry name" value="Peptidase_M15_4"/>
    <property type="match status" value="1"/>
</dbReference>
<proteinExistence type="predicted"/>
<dbReference type="Proteomes" id="UP000198901">
    <property type="component" value="Unassembled WGS sequence"/>
</dbReference>
<evidence type="ECO:0000313" key="3">
    <source>
        <dbReference type="EMBL" id="SDM05059.1"/>
    </source>
</evidence>
<keyword evidence="4" id="KW-1185">Reference proteome</keyword>
<evidence type="ECO:0000256" key="1">
    <source>
        <dbReference type="SAM" id="SignalP"/>
    </source>
</evidence>
<reference evidence="3 4" key="1">
    <citation type="submission" date="2016-10" db="EMBL/GenBank/DDBJ databases">
        <authorList>
            <person name="de Groot N.N."/>
        </authorList>
    </citation>
    <scope>NUCLEOTIDE SEQUENCE [LARGE SCALE GENOMIC DNA]</scope>
    <source>
        <strain evidence="3 4">DSM 21668</strain>
    </source>
</reference>
<evidence type="ECO:0000313" key="4">
    <source>
        <dbReference type="Proteomes" id="UP000198901"/>
    </source>
</evidence>
<keyword evidence="1" id="KW-0732">Signal</keyword>